<evidence type="ECO:0000256" key="1">
    <source>
        <dbReference type="ARBA" id="ARBA00000971"/>
    </source>
</evidence>
<evidence type="ECO:0000256" key="2">
    <source>
        <dbReference type="ARBA" id="ARBA00013194"/>
    </source>
</evidence>
<dbReference type="GO" id="GO:0005737">
    <property type="term" value="C:cytoplasm"/>
    <property type="evidence" value="ECO:0007669"/>
    <property type="project" value="TreeGrafter"/>
</dbReference>
<dbReference type="AlphaFoldDB" id="A0AAN9F0U4"/>
<comment type="caution">
    <text evidence="5">The sequence shown here is derived from an EMBL/GenBank/DDBJ whole genome shotgun (WGS) entry which is preliminary data.</text>
</comment>
<dbReference type="InterPro" id="IPR046357">
    <property type="entry name" value="PPIase_dom_sf"/>
</dbReference>
<protein>
    <recommendedName>
        <fullName evidence="2">peptidylprolyl isomerase</fullName>
        <ecNumber evidence="2">5.2.1.8</ecNumber>
    </recommendedName>
</protein>
<dbReference type="InterPro" id="IPR050689">
    <property type="entry name" value="FKBP-type_PPIase"/>
</dbReference>
<dbReference type="Gene3D" id="3.10.50.40">
    <property type="match status" value="2"/>
</dbReference>
<dbReference type="PANTHER" id="PTHR10516:SF430">
    <property type="entry name" value="PEPTIDYLPROLYL ISOMERASE"/>
    <property type="match status" value="1"/>
</dbReference>
<keyword evidence="3" id="KW-0697">Rotamase</keyword>
<evidence type="ECO:0000256" key="4">
    <source>
        <dbReference type="ARBA" id="ARBA00023235"/>
    </source>
</evidence>
<comment type="catalytic activity">
    <reaction evidence="1">
        <text>[protein]-peptidylproline (omega=180) = [protein]-peptidylproline (omega=0)</text>
        <dbReference type="Rhea" id="RHEA:16237"/>
        <dbReference type="Rhea" id="RHEA-COMP:10747"/>
        <dbReference type="Rhea" id="RHEA-COMP:10748"/>
        <dbReference type="ChEBI" id="CHEBI:83833"/>
        <dbReference type="ChEBI" id="CHEBI:83834"/>
        <dbReference type="EC" id="5.2.1.8"/>
    </reaction>
</comment>
<dbReference type="PANTHER" id="PTHR10516">
    <property type="entry name" value="PEPTIDYL-PROLYL CIS-TRANS ISOMERASE"/>
    <property type="match status" value="1"/>
</dbReference>
<sequence length="109" mass="11793">MPLTTATIVRAQVAVGLDYGIMTMKKGEVALFTLPDDLSVSPNSNPVSEFEVELISWIKVVDVCKDGGIVKKIMEKGTRNELPGDLDEVLVKYRVALVDGTVVTETPEG</sequence>
<dbReference type="Proteomes" id="UP001372338">
    <property type="component" value="Unassembled WGS sequence"/>
</dbReference>
<dbReference type="EMBL" id="JAYWIO010000004">
    <property type="protein sequence ID" value="KAK7266539.1"/>
    <property type="molecule type" value="Genomic_DNA"/>
</dbReference>
<organism evidence="5 6">
    <name type="scientific">Crotalaria pallida</name>
    <name type="common">Smooth rattlebox</name>
    <name type="synonym">Crotalaria striata</name>
    <dbReference type="NCBI Taxonomy" id="3830"/>
    <lineage>
        <taxon>Eukaryota</taxon>
        <taxon>Viridiplantae</taxon>
        <taxon>Streptophyta</taxon>
        <taxon>Embryophyta</taxon>
        <taxon>Tracheophyta</taxon>
        <taxon>Spermatophyta</taxon>
        <taxon>Magnoliopsida</taxon>
        <taxon>eudicotyledons</taxon>
        <taxon>Gunneridae</taxon>
        <taxon>Pentapetalae</taxon>
        <taxon>rosids</taxon>
        <taxon>fabids</taxon>
        <taxon>Fabales</taxon>
        <taxon>Fabaceae</taxon>
        <taxon>Papilionoideae</taxon>
        <taxon>50 kb inversion clade</taxon>
        <taxon>genistoids sensu lato</taxon>
        <taxon>core genistoids</taxon>
        <taxon>Crotalarieae</taxon>
        <taxon>Crotalaria</taxon>
    </lineage>
</organism>
<dbReference type="EC" id="5.2.1.8" evidence="2"/>
<evidence type="ECO:0000313" key="6">
    <source>
        <dbReference type="Proteomes" id="UP001372338"/>
    </source>
</evidence>
<dbReference type="GO" id="GO:0003755">
    <property type="term" value="F:peptidyl-prolyl cis-trans isomerase activity"/>
    <property type="evidence" value="ECO:0007669"/>
    <property type="project" value="UniProtKB-KW"/>
</dbReference>
<keyword evidence="6" id="KW-1185">Reference proteome</keyword>
<name>A0AAN9F0U4_CROPI</name>
<accession>A0AAN9F0U4</accession>
<dbReference type="SUPFAM" id="SSF54534">
    <property type="entry name" value="FKBP-like"/>
    <property type="match status" value="2"/>
</dbReference>
<gene>
    <name evidence="5" type="ORF">RIF29_19185</name>
</gene>
<evidence type="ECO:0000313" key="5">
    <source>
        <dbReference type="EMBL" id="KAK7266539.1"/>
    </source>
</evidence>
<keyword evidence="4" id="KW-0413">Isomerase</keyword>
<proteinExistence type="predicted"/>
<evidence type="ECO:0000256" key="3">
    <source>
        <dbReference type="ARBA" id="ARBA00023110"/>
    </source>
</evidence>
<reference evidence="5 6" key="1">
    <citation type="submission" date="2024-01" db="EMBL/GenBank/DDBJ databases">
        <title>The genomes of 5 underutilized Papilionoideae crops provide insights into root nodulation and disease resistanc.</title>
        <authorList>
            <person name="Yuan L."/>
        </authorList>
    </citation>
    <scope>NUCLEOTIDE SEQUENCE [LARGE SCALE GENOMIC DNA]</scope>
    <source>
        <strain evidence="5">ZHUSHIDOU_FW_LH</strain>
        <tissue evidence="5">Leaf</tissue>
    </source>
</reference>